<dbReference type="CDD" id="cd01335">
    <property type="entry name" value="Radical_SAM"/>
    <property type="match status" value="1"/>
</dbReference>
<feature type="domain" description="Radical SAM core" evidence="5">
    <location>
        <begin position="262"/>
        <end position="390"/>
    </location>
</feature>
<name>A0ABV6YSY3_UNCC1</name>
<dbReference type="EMBL" id="JBHPBY010000030">
    <property type="protein sequence ID" value="MFC1849285.1"/>
    <property type="molecule type" value="Genomic_DNA"/>
</dbReference>
<evidence type="ECO:0000256" key="2">
    <source>
        <dbReference type="ARBA" id="ARBA00022723"/>
    </source>
</evidence>
<dbReference type="SUPFAM" id="SSF102114">
    <property type="entry name" value="Radical SAM enzymes"/>
    <property type="match status" value="2"/>
</dbReference>
<feature type="domain" description="4Fe4S-binding SPASM" evidence="6">
    <location>
        <begin position="153"/>
        <end position="213"/>
    </location>
</feature>
<evidence type="ECO:0000313" key="8">
    <source>
        <dbReference type="Proteomes" id="UP001594351"/>
    </source>
</evidence>
<gene>
    <name evidence="7" type="ORF">ACFL27_03655</name>
</gene>
<evidence type="ECO:0000256" key="4">
    <source>
        <dbReference type="ARBA" id="ARBA00023014"/>
    </source>
</evidence>
<protein>
    <submittedName>
        <fullName evidence="7">SPASM domain-containing protein</fullName>
    </submittedName>
</protein>
<dbReference type="InterPro" id="IPR023885">
    <property type="entry name" value="4Fe4S-binding_SPASM_dom"/>
</dbReference>
<dbReference type="PANTHER" id="PTHR11228:SF34">
    <property type="entry name" value="TUNGSTEN-CONTAINING ALDEHYDE FERREDOXIN OXIDOREDUCTASE COFACTOR MODIFYING PROTEIN"/>
    <property type="match status" value="1"/>
</dbReference>
<dbReference type="Gene3D" id="3.20.20.70">
    <property type="entry name" value="Aldolase class I"/>
    <property type="match status" value="2"/>
</dbReference>
<proteinExistence type="predicted"/>
<dbReference type="Pfam" id="PF13186">
    <property type="entry name" value="SPASM"/>
    <property type="match status" value="1"/>
</dbReference>
<keyword evidence="2" id="KW-0479">Metal-binding</keyword>
<organism evidence="7 8">
    <name type="scientific">candidate division CSSED10-310 bacterium</name>
    <dbReference type="NCBI Taxonomy" id="2855610"/>
    <lineage>
        <taxon>Bacteria</taxon>
        <taxon>Bacteria division CSSED10-310</taxon>
    </lineage>
</organism>
<keyword evidence="8" id="KW-1185">Reference proteome</keyword>
<keyword evidence="1" id="KW-0949">S-adenosyl-L-methionine</keyword>
<keyword evidence="3" id="KW-0408">Iron</keyword>
<evidence type="ECO:0000259" key="6">
    <source>
        <dbReference type="Pfam" id="PF13186"/>
    </source>
</evidence>
<evidence type="ECO:0000313" key="7">
    <source>
        <dbReference type="EMBL" id="MFC1849285.1"/>
    </source>
</evidence>
<dbReference type="Proteomes" id="UP001594351">
    <property type="component" value="Unassembled WGS sequence"/>
</dbReference>
<sequence>MEWTTFQSILKLDHRQTIIIEYLINRLKDHFTDICDTLAVDYDLSPIEYHARIKVNDPDLDDFTVEKKLVEYLWKKHMLGTNSSYVQYFTTFSDSTFDEIQRLLTKEQKKVFYDKIENLLDINTGYEPIRDKLWQQLIKDTDLKSLEDSAFLCLIPFEFAYIENNGDVFPCCPSKFSLSIGNLLQTPLLEIWNSQAADAVRKSIVNRTFRFCDHNTCEYLRNLKFRLKQETKSAVSDDLKTEHLLSKATTPKVINLAHDLTCNLSCPQCRAEIYKPGELFHKNLQAIHENIFCQKLPGLERLIMAGNGEPLASRFYLDFLQNFEHQKFPAVKIKIQTNGLLFTPALWERIAKSHRTIDVISVSLDAATEKTYHKIRGGNFKQLLSNLDFISTLRKHHTIEKFLLNFVVQADNFREMKQFVNLGLALQCDLIEFQCLENWGTYSPEEFNKIAIHLTTHLEHQEFLKIVVDPIFQQPAVSLFKLLDFMPDSLKKKWTWNLDLVKY</sequence>
<evidence type="ECO:0000259" key="5">
    <source>
        <dbReference type="Pfam" id="PF04055"/>
    </source>
</evidence>
<dbReference type="InterPro" id="IPR007197">
    <property type="entry name" value="rSAM"/>
</dbReference>
<evidence type="ECO:0000256" key="1">
    <source>
        <dbReference type="ARBA" id="ARBA00022691"/>
    </source>
</evidence>
<dbReference type="CDD" id="cd21109">
    <property type="entry name" value="SPASM"/>
    <property type="match status" value="1"/>
</dbReference>
<dbReference type="InterPro" id="IPR013785">
    <property type="entry name" value="Aldolase_TIM"/>
</dbReference>
<accession>A0ABV6YSY3</accession>
<dbReference type="Pfam" id="PF04055">
    <property type="entry name" value="Radical_SAM"/>
    <property type="match status" value="1"/>
</dbReference>
<dbReference type="InterPro" id="IPR058240">
    <property type="entry name" value="rSAM_sf"/>
</dbReference>
<comment type="caution">
    <text evidence="7">The sequence shown here is derived from an EMBL/GenBank/DDBJ whole genome shotgun (WGS) entry which is preliminary data.</text>
</comment>
<dbReference type="SFLD" id="SFLDS00029">
    <property type="entry name" value="Radical_SAM"/>
    <property type="match status" value="1"/>
</dbReference>
<dbReference type="SFLD" id="SFLDG01067">
    <property type="entry name" value="SPASM/twitch_domain_containing"/>
    <property type="match status" value="1"/>
</dbReference>
<dbReference type="PANTHER" id="PTHR11228">
    <property type="entry name" value="RADICAL SAM DOMAIN PROTEIN"/>
    <property type="match status" value="1"/>
</dbReference>
<dbReference type="InterPro" id="IPR050377">
    <property type="entry name" value="Radical_SAM_PqqE_MftC-like"/>
</dbReference>
<reference evidence="7 8" key="1">
    <citation type="submission" date="2024-09" db="EMBL/GenBank/DDBJ databases">
        <title>Laminarin stimulates single cell rates of sulfate reduction while oxygen inhibits transcriptomic activity in coastal marine sediment.</title>
        <authorList>
            <person name="Lindsay M."/>
            <person name="Orcutt B."/>
            <person name="Emerson D."/>
            <person name="Stepanauskas R."/>
            <person name="D'Angelo T."/>
        </authorList>
    </citation>
    <scope>NUCLEOTIDE SEQUENCE [LARGE SCALE GENOMIC DNA]</scope>
    <source>
        <strain evidence="7">SAG AM-311-K15</strain>
    </source>
</reference>
<evidence type="ECO:0000256" key="3">
    <source>
        <dbReference type="ARBA" id="ARBA00023004"/>
    </source>
</evidence>
<keyword evidence="4" id="KW-0411">Iron-sulfur</keyword>